<accession>W2C7M2</accession>
<keyword evidence="1" id="KW-0732">Signal</keyword>
<dbReference type="Proteomes" id="UP000018837">
    <property type="component" value="Unassembled WGS sequence"/>
</dbReference>
<name>W2C7M2_9BACT</name>
<protein>
    <recommendedName>
        <fullName evidence="4">DUF4595 domain-containing protein</fullName>
    </recommendedName>
</protein>
<evidence type="ECO:0000256" key="1">
    <source>
        <dbReference type="SAM" id="SignalP"/>
    </source>
</evidence>
<gene>
    <name evidence="2" type="ORF">N425_04275</name>
</gene>
<sequence length="299" mass="34447">MTPTQKMKTTYLLLLSFVLLLSGCEITSSDLTEVDENGNRVNNKEIRIGASLLDVGMTAYTIDTVCTELILTRQKGGAVRISGFRKGTVIYDENGAIDSIAWDWRRPEINYGYDYRYVWDDLEYRILSLQDNGFVEDMEIWRRGKDGERDRLVAQLSYSYDYAGYVSRIEIPNLQATIRFKYHYRDQSNYANSITITEVQRTDTSTYTLRLAPEKLRNTGYVCNVLRAVGAPLTNQYALNPDLYYLGIYGTPVKLLPDAIIERNIYRDGEGDLHSVYSRVGSDYYFYEDNAMLTRSRQP</sequence>
<feature type="chain" id="PRO_5004812423" description="DUF4595 domain-containing protein" evidence="1">
    <location>
        <begin position="28"/>
        <end position="299"/>
    </location>
</feature>
<reference evidence="2 3" key="1">
    <citation type="submission" date="2013-11" db="EMBL/GenBank/DDBJ databases">
        <title>Single cell genomics of uncultured Tannerella BU063 (oral taxon 286).</title>
        <authorList>
            <person name="Beall C.J."/>
            <person name="Campbell A.G."/>
            <person name="Griffen A.L."/>
            <person name="Podar M."/>
            <person name="Leys E.J."/>
        </authorList>
    </citation>
    <scope>NUCLEOTIDE SEQUENCE [LARGE SCALE GENOMIC DNA]</scope>
    <source>
        <strain evidence="2">Cell 2</strain>
    </source>
</reference>
<organism evidence="2 3">
    <name type="scientific">Tannerella sp. oral taxon BU063 isolate Cell 2</name>
    <dbReference type="NCBI Taxonomy" id="1411148"/>
    <lineage>
        <taxon>Bacteria</taxon>
        <taxon>Pseudomonadati</taxon>
        <taxon>Bacteroidota</taxon>
        <taxon>Bacteroidia</taxon>
        <taxon>Bacteroidales</taxon>
        <taxon>Tannerellaceae</taxon>
        <taxon>Tannerella</taxon>
    </lineage>
</organism>
<evidence type="ECO:0000313" key="2">
    <source>
        <dbReference type="EMBL" id="ETK02471.1"/>
    </source>
</evidence>
<comment type="caution">
    <text evidence="2">The sequence shown here is derived from an EMBL/GenBank/DDBJ whole genome shotgun (WGS) entry which is preliminary data.</text>
</comment>
<feature type="signal peptide" evidence="1">
    <location>
        <begin position="1"/>
        <end position="27"/>
    </location>
</feature>
<proteinExistence type="predicted"/>
<dbReference type="PATRIC" id="fig|1411148.3.peg.591"/>
<dbReference type="PROSITE" id="PS51257">
    <property type="entry name" value="PROKAR_LIPOPROTEIN"/>
    <property type="match status" value="1"/>
</dbReference>
<evidence type="ECO:0000313" key="3">
    <source>
        <dbReference type="Proteomes" id="UP000018837"/>
    </source>
</evidence>
<dbReference type="EMBL" id="AYUF01000350">
    <property type="protein sequence ID" value="ETK02471.1"/>
    <property type="molecule type" value="Genomic_DNA"/>
</dbReference>
<dbReference type="AlphaFoldDB" id="W2C7M2"/>
<evidence type="ECO:0008006" key="4">
    <source>
        <dbReference type="Google" id="ProtNLM"/>
    </source>
</evidence>